<protein>
    <submittedName>
        <fullName evidence="1">Uncharacterized protein</fullName>
    </submittedName>
</protein>
<dbReference type="Proteomes" id="UP001218188">
    <property type="component" value="Unassembled WGS sequence"/>
</dbReference>
<dbReference type="AlphaFoldDB" id="A0AAD6WW09"/>
<reference evidence="1" key="1">
    <citation type="submission" date="2023-03" db="EMBL/GenBank/DDBJ databases">
        <title>Massive genome expansion in bonnet fungi (Mycena s.s.) driven by repeated elements and novel gene families across ecological guilds.</title>
        <authorList>
            <consortium name="Lawrence Berkeley National Laboratory"/>
            <person name="Harder C.B."/>
            <person name="Miyauchi S."/>
            <person name="Viragh M."/>
            <person name="Kuo A."/>
            <person name="Thoen E."/>
            <person name="Andreopoulos B."/>
            <person name="Lu D."/>
            <person name="Skrede I."/>
            <person name="Drula E."/>
            <person name="Henrissat B."/>
            <person name="Morin E."/>
            <person name="Kohler A."/>
            <person name="Barry K."/>
            <person name="LaButti K."/>
            <person name="Morin E."/>
            <person name="Salamov A."/>
            <person name="Lipzen A."/>
            <person name="Mereny Z."/>
            <person name="Hegedus B."/>
            <person name="Baldrian P."/>
            <person name="Stursova M."/>
            <person name="Weitz H."/>
            <person name="Taylor A."/>
            <person name="Grigoriev I.V."/>
            <person name="Nagy L.G."/>
            <person name="Martin F."/>
            <person name="Kauserud H."/>
        </authorList>
    </citation>
    <scope>NUCLEOTIDE SEQUENCE</scope>
    <source>
        <strain evidence="1">CBHHK200</strain>
    </source>
</reference>
<gene>
    <name evidence="1" type="ORF">C8F04DRAFT_1271566</name>
</gene>
<proteinExistence type="predicted"/>
<keyword evidence="2" id="KW-1185">Reference proteome</keyword>
<evidence type="ECO:0000313" key="1">
    <source>
        <dbReference type="EMBL" id="KAJ7023244.1"/>
    </source>
</evidence>
<dbReference type="EMBL" id="JARJCM010000191">
    <property type="protein sequence ID" value="KAJ7023244.1"/>
    <property type="molecule type" value="Genomic_DNA"/>
</dbReference>
<evidence type="ECO:0000313" key="2">
    <source>
        <dbReference type="Proteomes" id="UP001218188"/>
    </source>
</evidence>
<name>A0AAD6WW09_9AGAR</name>
<accession>A0AAD6WW09</accession>
<sequence length="86" mass="9225">MASSDLGCAQNPDRSLWDASEIHFFNDVDDAVPISGPSPCNARANTPVHLLFTKVLDAPLRVLTVFLAPPALIAELDVDFGYNAEA</sequence>
<organism evidence="1 2">
    <name type="scientific">Mycena alexandri</name>
    <dbReference type="NCBI Taxonomy" id="1745969"/>
    <lineage>
        <taxon>Eukaryota</taxon>
        <taxon>Fungi</taxon>
        <taxon>Dikarya</taxon>
        <taxon>Basidiomycota</taxon>
        <taxon>Agaricomycotina</taxon>
        <taxon>Agaricomycetes</taxon>
        <taxon>Agaricomycetidae</taxon>
        <taxon>Agaricales</taxon>
        <taxon>Marasmiineae</taxon>
        <taxon>Mycenaceae</taxon>
        <taxon>Mycena</taxon>
    </lineage>
</organism>
<comment type="caution">
    <text evidence="1">The sequence shown here is derived from an EMBL/GenBank/DDBJ whole genome shotgun (WGS) entry which is preliminary data.</text>
</comment>